<dbReference type="HOGENOM" id="CLU_2322062_0_0_1"/>
<keyword evidence="2" id="KW-1185">Reference proteome</keyword>
<evidence type="ECO:0000313" key="2">
    <source>
        <dbReference type="Proteomes" id="UP000054248"/>
    </source>
</evidence>
<dbReference type="AlphaFoldDB" id="A0A0C3QUS9"/>
<gene>
    <name evidence="1" type="ORF">M407DRAFT_112083</name>
</gene>
<evidence type="ECO:0000313" key="1">
    <source>
        <dbReference type="EMBL" id="KIO32254.1"/>
    </source>
</evidence>
<reference evidence="2" key="2">
    <citation type="submission" date="2015-01" db="EMBL/GenBank/DDBJ databases">
        <title>Evolutionary Origins and Diversification of the Mycorrhizal Mutualists.</title>
        <authorList>
            <consortium name="DOE Joint Genome Institute"/>
            <consortium name="Mycorrhizal Genomics Consortium"/>
            <person name="Kohler A."/>
            <person name="Kuo A."/>
            <person name="Nagy L.G."/>
            <person name="Floudas D."/>
            <person name="Copeland A."/>
            <person name="Barry K.W."/>
            <person name="Cichocki N."/>
            <person name="Veneault-Fourrey C."/>
            <person name="LaButti K."/>
            <person name="Lindquist E.A."/>
            <person name="Lipzen A."/>
            <person name="Lundell T."/>
            <person name="Morin E."/>
            <person name="Murat C."/>
            <person name="Riley R."/>
            <person name="Ohm R."/>
            <person name="Sun H."/>
            <person name="Tunlid A."/>
            <person name="Henrissat B."/>
            <person name="Grigoriev I.V."/>
            <person name="Hibbett D.S."/>
            <person name="Martin F."/>
        </authorList>
    </citation>
    <scope>NUCLEOTIDE SEQUENCE [LARGE SCALE GENOMIC DNA]</scope>
    <source>
        <strain evidence="2">MUT 4182</strain>
    </source>
</reference>
<protein>
    <submittedName>
        <fullName evidence="1">Uncharacterized protein</fullName>
    </submittedName>
</protein>
<sequence>MQPAAGSSSEEKRLIRRVDELRRAVFRTQSKKEQDDAIQECAKLIPSQYLEVNRSAISLLVNVFKEHDDLQPTIINKAYDMAEEAQLEVNSSPLPVPLA</sequence>
<reference evidence="1 2" key="1">
    <citation type="submission" date="2014-04" db="EMBL/GenBank/DDBJ databases">
        <authorList>
            <consortium name="DOE Joint Genome Institute"/>
            <person name="Kuo A."/>
            <person name="Girlanda M."/>
            <person name="Perotto S."/>
            <person name="Kohler A."/>
            <person name="Nagy L.G."/>
            <person name="Floudas D."/>
            <person name="Copeland A."/>
            <person name="Barry K.W."/>
            <person name="Cichocki N."/>
            <person name="Veneault-Fourrey C."/>
            <person name="LaButti K."/>
            <person name="Lindquist E.A."/>
            <person name="Lipzen A."/>
            <person name="Lundell T."/>
            <person name="Morin E."/>
            <person name="Murat C."/>
            <person name="Sun H."/>
            <person name="Tunlid A."/>
            <person name="Henrissat B."/>
            <person name="Grigoriev I.V."/>
            <person name="Hibbett D.S."/>
            <person name="Martin F."/>
            <person name="Nordberg H.P."/>
            <person name="Cantor M.N."/>
            <person name="Hua S.X."/>
        </authorList>
    </citation>
    <scope>NUCLEOTIDE SEQUENCE [LARGE SCALE GENOMIC DNA]</scope>
    <source>
        <strain evidence="1 2">MUT 4182</strain>
    </source>
</reference>
<organism evidence="1 2">
    <name type="scientific">Tulasnella calospora MUT 4182</name>
    <dbReference type="NCBI Taxonomy" id="1051891"/>
    <lineage>
        <taxon>Eukaryota</taxon>
        <taxon>Fungi</taxon>
        <taxon>Dikarya</taxon>
        <taxon>Basidiomycota</taxon>
        <taxon>Agaricomycotina</taxon>
        <taxon>Agaricomycetes</taxon>
        <taxon>Cantharellales</taxon>
        <taxon>Tulasnellaceae</taxon>
        <taxon>Tulasnella</taxon>
    </lineage>
</organism>
<dbReference type="Proteomes" id="UP000054248">
    <property type="component" value="Unassembled WGS sequence"/>
</dbReference>
<proteinExistence type="predicted"/>
<dbReference type="OrthoDB" id="10538083at2759"/>
<accession>A0A0C3QUS9</accession>
<name>A0A0C3QUS9_9AGAM</name>
<dbReference type="EMBL" id="KN822956">
    <property type="protein sequence ID" value="KIO32254.1"/>
    <property type="molecule type" value="Genomic_DNA"/>
</dbReference>